<dbReference type="Proteomes" id="UP000244077">
    <property type="component" value="Unassembled WGS sequence"/>
</dbReference>
<evidence type="ECO:0000313" key="15">
    <source>
        <dbReference type="EMBL" id="PTQ68300.1"/>
    </source>
</evidence>
<dbReference type="InterPro" id="IPR005288">
    <property type="entry name" value="NadB"/>
</dbReference>
<dbReference type="RefSeq" id="WP_107817570.1">
    <property type="nucleotide sequence ID" value="NZ_QAOH01000015.1"/>
</dbReference>
<dbReference type="InterPro" id="IPR015939">
    <property type="entry name" value="Fum_Rdtase/Succ_DH_flav-like_C"/>
</dbReference>
<dbReference type="GO" id="GO:0034628">
    <property type="term" value="P:'de novo' NAD+ biosynthetic process from L-aspartate"/>
    <property type="evidence" value="ECO:0007669"/>
    <property type="project" value="TreeGrafter"/>
</dbReference>
<keyword evidence="8 12" id="KW-0560">Oxidoreductase</keyword>
<dbReference type="SUPFAM" id="SSF46977">
    <property type="entry name" value="Succinate dehydrogenase/fumarate reductase flavoprotein C-terminal domain"/>
    <property type="match status" value="1"/>
</dbReference>
<evidence type="ECO:0000256" key="3">
    <source>
        <dbReference type="ARBA" id="ARBA00008562"/>
    </source>
</evidence>
<feature type="active site" description="Proton acceptor" evidence="11">
    <location>
        <position position="281"/>
    </location>
</feature>
<comment type="subcellular location">
    <subcellularLocation>
        <location evidence="12">Cytoplasm</location>
    </subcellularLocation>
</comment>
<dbReference type="UniPathway" id="UPA00253">
    <property type="reaction ID" value="UER00326"/>
</dbReference>
<dbReference type="GO" id="GO:0008734">
    <property type="term" value="F:L-aspartate oxidase activity"/>
    <property type="evidence" value="ECO:0007669"/>
    <property type="project" value="UniProtKB-UniRule"/>
</dbReference>
<dbReference type="FunFam" id="3.90.700.10:FF:000002">
    <property type="entry name" value="L-aspartate oxidase"/>
    <property type="match status" value="1"/>
</dbReference>
<dbReference type="Pfam" id="PF02910">
    <property type="entry name" value="Succ_DH_flav_C"/>
    <property type="match status" value="1"/>
</dbReference>
<dbReference type="EMBL" id="QAOH01000015">
    <property type="protein sequence ID" value="PTQ68300.1"/>
    <property type="molecule type" value="Genomic_DNA"/>
</dbReference>
<dbReference type="PRINTS" id="PR00368">
    <property type="entry name" value="FADPNR"/>
</dbReference>
<keyword evidence="7 12" id="KW-0274">FAD</keyword>
<dbReference type="PANTHER" id="PTHR42716">
    <property type="entry name" value="L-ASPARTATE OXIDASE"/>
    <property type="match status" value="1"/>
</dbReference>
<dbReference type="OrthoDB" id="9806724at2"/>
<dbReference type="NCBIfam" id="NF005701">
    <property type="entry name" value="PRK07512.1"/>
    <property type="match status" value="1"/>
</dbReference>
<dbReference type="InterPro" id="IPR003953">
    <property type="entry name" value="FAD-dep_OxRdtase_2_FAD-bd"/>
</dbReference>
<evidence type="ECO:0000256" key="9">
    <source>
        <dbReference type="ARBA" id="ARBA00048305"/>
    </source>
</evidence>
<dbReference type="EC" id="1.4.3.16" evidence="4 10"/>
<dbReference type="GO" id="GO:0005737">
    <property type="term" value="C:cytoplasm"/>
    <property type="evidence" value="ECO:0007669"/>
    <property type="project" value="UniProtKB-SubCell"/>
</dbReference>
<evidence type="ECO:0000256" key="7">
    <source>
        <dbReference type="ARBA" id="ARBA00022827"/>
    </source>
</evidence>
<evidence type="ECO:0000259" key="13">
    <source>
        <dbReference type="Pfam" id="PF00890"/>
    </source>
</evidence>
<dbReference type="InterPro" id="IPR037099">
    <property type="entry name" value="Fum_R/Succ_DH_flav-like_C_sf"/>
</dbReference>
<dbReference type="Pfam" id="PF00890">
    <property type="entry name" value="FAD_binding_2"/>
    <property type="match status" value="1"/>
</dbReference>
<comment type="function">
    <text evidence="12">Catalyzes the oxidation of L-aspartate to iminoaspartate.</text>
</comment>
<dbReference type="AlphaFoldDB" id="A0A2T5H9P0"/>
<gene>
    <name evidence="15" type="ORF">C8N42_11512</name>
</gene>
<keyword evidence="16" id="KW-1185">Reference proteome</keyword>
<evidence type="ECO:0000256" key="5">
    <source>
        <dbReference type="ARBA" id="ARBA00022630"/>
    </source>
</evidence>
<dbReference type="PANTHER" id="PTHR42716:SF2">
    <property type="entry name" value="L-ASPARTATE OXIDASE, CHLOROPLASTIC"/>
    <property type="match status" value="1"/>
</dbReference>
<dbReference type="InterPro" id="IPR036188">
    <property type="entry name" value="FAD/NAD-bd_sf"/>
</dbReference>
<evidence type="ECO:0000256" key="11">
    <source>
        <dbReference type="PIRSR" id="PIRSR000171-1"/>
    </source>
</evidence>
<proteinExistence type="inferred from homology"/>
<sequence>MQSLAPLVAPVAGQIAVVGSGIAGLMTALELAPRPVVLVTRADLGRESSSLWAQGGIAASLGPEDDPEQHVDDTLRAGAGLCDPEAVRGILSQARDAIETLERYGVRFDRNADGSYALGLEAAHGRHRILHAGGDGSGAAITEALVKAVLNTPSITCLTGVEARRVCVTDGGVSGLWLQSGDEAMILPTSQVVLATGGLGGLYDATTNPRGNVGQGVMMAARAGAVLTDLEFVQFHPTALDVPRTPLALVSEAVRGAGAWLINGAGERFMADTPGAELAPRDVVARAIHAQIARGERVYLDATRAIGEDFAAKFPIIHQFCREAGIDPARAPIPVRPAAHYYMGGIATDLRGRTTVPGLWAVGECACTGLHGANRLASNSLLEAVVMGRRAARDIYETARPMSQTEPSRAAPQMLPKAEADDIRPIVSQYLGMIRDRAGIEAALRALRPLAMGNGPGADAAIVALGIACFAALRTESRGGHARSDFPEPEAVSTRRRMTLDDIFTASGTLLAPASQPLPETLT</sequence>
<comment type="cofactor">
    <cofactor evidence="1 12">
        <name>FAD</name>
        <dbReference type="ChEBI" id="CHEBI:57692"/>
    </cofactor>
</comment>
<name>A0A2T5H9P0_9RHOB</name>
<dbReference type="Gene3D" id="1.20.58.100">
    <property type="entry name" value="Fumarate reductase/succinate dehydrogenase flavoprotein-like, C-terminal domain"/>
    <property type="match status" value="1"/>
</dbReference>
<evidence type="ECO:0000313" key="16">
    <source>
        <dbReference type="Proteomes" id="UP000244077"/>
    </source>
</evidence>
<evidence type="ECO:0000256" key="8">
    <source>
        <dbReference type="ARBA" id="ARBA00023002"/>
    </source>
</evidence>
<evidence type="ECO:0000256" key="1">
    <source>
        <dbReference type="ARBA" id="ARBA00001974"/>
    </source>
</evidence>
<feature type="domain" description="FAD-dependent oxidoreductase 2 FAD-binding" evidence="13">
    <location>
        <begin position="15"/>
        <end position="381"/>
    </location>
</feature>
<feature type="domain" description="Fumarate reductase/succinate dehydrogenase flavoprotein-like C-terminal" evidence="14">
    <location>
        <begin position="463"/>
        <end position="489"/>
    </location>
</feature>
<reference evidence="15 16" key="1">
    <citation type="submission" date="2018-04" db="EMBL/GenBank/DDBJ databases">
        <title>Genomic Encyclopedia of Archaeal and Bacterial Type Strains, Phase II (KMG-II): from individual species to whole genera.</title>
        <authorList>
            <person name="Goeker M."/>
        </authorList>
    </citation>
    <scope>NUCLEOTIDE SEQUENCE [LARGE SCALE GENOMIC DNA]</scope>
    <source>
        <strain evidence="15 16">DSM 100434</strain>
    </source>
</reference>
<evidence type="ECO:0000256" key="12">
    <source>
        <dbReference type="RuleBase" id="RU362049"/>
    </source>
</evidence>
<organism evidence="15 16">
    <name type="scientific">Celeribacter persicus</name>
    <dbReference type="NCBI Taxonomy" id="1651082"/>
    <lineage>
        <taxon>Bacteria</taxon>
        <taxon>Pseudomonadati</taxon>
        <taxon>Pseudomonadota</taxon>
        <taxon>Alphaproteobacteria</taxon>
        <taxon>Rhodobacterales</taxon>
        <taxon>Roseobacteraceae</taxon>
        <taxon>Celeribacter</taxon>
    </lineage>
</organism>
<dbReference type="Gene3D" id="3.90.700.10">
    <property type="entry name" value="Succinate dehydrogenase/fumarate reductase flavoprotein, catalytic domain"/>
    <property type="match status" value="1"/>
</dbReference>
<dbReference type="NCBIfam" id="TIGR00551">
    <property type="entry name" value="nadB"/>
    <property type="match status" value="1"/>
</dbReference>
<dbReference type="SUPFAM" id="SSF51905">
    <property type="entry name" value="FAD/NAD(P)-binding domain"/>
    <property type="match status" value="1"/>
</dbReference>
<evidence type="ECO:0000256" key="2">
    <source>
        <dbReference type="ARBA" id="ARBA00004950"/>
    </source>
</evidence>
<dbReference type="InterPro" id="IPR027477">
    <property type="entry name" value="Succ_DH/fumarate_Rdtase_cat_sf"/>
</dbReference>
<accession>A0A2T5H9P0</accession>
<dbReference type="SUPFAM" id="SSF56425">
    <property type="entry name" value="Succinate dehydrogenase/fumarate reductase flavoprotein, catalytic domain"/>
    <property type="match status" value="1"/>
</dbReference>
<evidence type="ECO:0000256" key="10">
    <source>
        <dbReference type="NCBIfam" id="TIGR00551"/>
    </source>
</evidence>
<protein>
    <recommendedName>
        <fullName evidence="4 10">L-aspartate oxidase</fullName>
        <ecNumber evidence="4 10">1.4.3.16</ecNumber>
    </recommendedName>
</protein>
<comment type="catalytic activity">
    <reaction evidence="9">
        <text>L-aspartate + O2 = iminosuccinate + H2O2</text>
        <dbReference type="Rhea" id="RHEA:25876"/>
        <dbReference type="ChEBI" id="CHEBI:15379"/>
        <dbReference type="ChEBI" id="CHEBI:16240"/>
        <dbReference type="ChEBI" id="CHEBI:29991"/>
        <dbReference type="ChEBI" id="CHEBI:77875"/>
        <dbReference type="EC" id="1.4.3.16"/>
    </reaction>
    <physiologicalReaction direction="left-to-right" evidence="9">
        <dbReference type="Rhea" id="RHEA:25877"/>
    </physiologicalReaction>
</comment>
<keyword evidence="5 12" id="KW-0285">Flavoprotein</keyword>
<keyword evidence="6 12" id="KW-0662">Pyridine nucleotide biosynthesis</keyword>
<evidence type="ECO:0000256" key="6">
    <source>
        <dbReference type="ARBA" id="ARBA00022642"/>
    </source>
</evidence>
<comment type="caution">
    <text evidence="15">The sequence shown here is derived from an EMBL/GenBank/DDBJ whole genome shotgun (WGS) entry which is preliminary data.</text>
</comment>
<comment type="pathway">
    <text evidence="2 12">Cofactor biosynthesis; NAD(+) biosynthesis; iminoaspartate from L-aspartate (oxidase route): step 1/1.</text>
</comment>
<evidence type="ECO:0000259" key="14">
    <source>
        <dbReference type="Pfam" id="PF02910"/>
    </source>
</evidence>
<evidence type="ECO:0000256" key="4">
    <source>
        <dbReference type="ARBA" id="ARBA00012173"/>
    </source>
</evidence>
<comment type="similarity">
    <text evidence="3 12">Belongs to the FAD-dependent oxidoreductase 2 family. NadB subfamily.</text>
</comment>
<dbReference type="Gene3D" id="3.50.50.60">
    <property type="entry name" value="FAD/NAD(P)-binding domain"/>
    <property type="match status" value="1"/>
</dbReference>